<evidence type="ECO:0000313" key="2">
    <source>
        <dbReference type="Proteomes" id="UP000516369"/>
    </source>
</evidence>
<keyword evidence="2" id="KW-1185">Reference proteome</keyword>
<dbReference type="EMBL" id="CP053923">
    <property type="protein sequence ID" value="QNT70857.1"/>
    <property type="molecule type" value="Genomic_DNA"/>
</dbReference>
<name>A0A7H1N571_9PROT</name>
<gene>
    <name evidence="1" type="ORF">HQ394_17980</name>
</gene>
<dbReference type="Proteomes" id="UP000516369">
    <property type="component" value="Chromosome"/>
</dbReference>
<protein>
    <submittedName>
        <fullName evidence="1">Uncharacterized protein</fullName>
    </submittedName>
</protein>
<dbReference type="RefSeq" id="WP_190261318.1">
    <property type="nucleotide sequence ID" value="NZ_CP053923.1"/>
</dbReference>
<dbReference type="AlphaFoldDB" id="A0A7H1N571"/>
<accession>A0A7H1N571</accession>
<sequence length="128" mass="11449">MSATLTGSAGGAGFGLGSAFTGSGFGAFAAGFGRSAFEAAGFGAAAAGASALIGGAGGAAALSGVASAGGSAFVADAAGDFPPGVFPAGAPNASSSTVSGSSSTIGVSCQFGNTTNSNAMTSRCSATE</sequence>
<dbReference type="KEGG" id="dvn:HQ394_17980"/>
<proteinExistence type="predicted"/>
<evidence type="ECO:0000313" key="1">
    <source>
        <dbReference type="EMBL" id="QNT70857.1"/>
    </source>
</evidence>
<organism evidence="1 2">
    <name type="scientific">Defluviicoccus vanus</name>
    <dbReference type="NCBI Taxonomy" id="111831"/>
    <lineage>
        <taxon>Bacteria</taxon>
        <taxon>Pseudomonadati</taxon>
        <taxon>Pseudomonadota</taxon>
        <taxon>Alphaproteobacteria</taxon>
        <taxon>Rhodospirillales</taxon>
        <taxon>Rhodospirillaceae</taxon>
        <taxon>Defluviicoccus</taxon>
    </lineage>
</organism>
<reference evidence="1 2" key="1">
    <citation type="submission" date="2020-05" db="EMBL/GenBank/DDBJ databases">
        <title>Complete closed genome sequence of Defluviicoccus vanus.</title>
        <authorList>
            <person name="Bessarab I."/>
            <person name="Arumugam K."/>
            <person name="Maszenan A.M."/>
            <person name="Seviour R.J."/>
            <person name="Williams R.B."/>
        </authorList>
    </citation>
    <scope>NUCLEOTIDE SEQUENCE [LARGE SCALE GENOMIC DNA]</scope>
    <source>
        <strain evidence="1 2">Ben 114</strain>
    </source>
</reference>